<comment type="caution">
    <text evidence="4">The sequence shown here is derived from an EMBL/GenBank/DDBJ whole genome shotgun (WGS) entry which is preliminary data.</text>
</comment>
<evidence type="ECO:0000256" key="1">
    <source>
        <dbReference type="ARBA" id="ARBA00006499"/>
    </source>
</evidence>
<gene>
    <name evidence="4" type="ORF">VMCG_07161</name>
</gene>
<dbReference type="SUPFAM" id="SSF53474">
    <property type="entry name" value="alpha/beta-Hydrolases"/>
    <property type="match status" value="1"/>
</dbReference>
<evidence type="ECO:0000256" key="2">
    <source>
        <dbReference type="SAM" id="MobiDB-lite"/>
    </source>
</evidence>
<dbReference type="EMBL" id="LKEA01000026">
    <property type="protein sequence ID" value="ROV98415.1"/>
    <property type="molecule type" value="Genomic_DNA"/>
</dbReference>
<keyword evidence="5" id="KW-1185">Reference proteome</keyword>
<evidence type="ECO:0000313" key="5">
    <source>
        <dbReference type="Proteomes" id="UP000283895"/>
    </source>
</evidence>
<feature type="compositionally biased region" description="Acidic residues" evidence="2">
    <location>
        <begin position="189"/>
        <end position="205"/>
    </location>
</feature>
<comment type="similarity">
    <text evidence="1">Belongs to the AB hydrolase superfamily. AB hydrolase 2 family.</text>
</comment>
<evidence type="ECO:0000259" key="3">
    <source>
        <dbReference type="Pfam" id="PF02230"/>
    </source>
</evidence>
<dbReference type="GO" id="GO:0005737">
    <property type="term" value="C:cytoplasm"/>
    <property type="evidence" value="ECO:0007669"/>
    <property type="project" value="TreeGrafter"/>
</dbReference>
<name>A0A423W521_9PEZI</name>
<protein>
    <recommendedName>
        <fullName evidence="3">Phospholipase/carboxylesterase/thioesterase domain-containing protein</fullName>
    </recommendedName>
</protein>
<dbReference type="InterPro" id="IPR050565">
    <property type="entry name" value="LYPA1-2/EST-like"/>
</dbReference>
<accession>A0A423W521</accession>
<feature type="region of interest" description="Disordered" evidence="2">
    <location>
        <begin position="182"/>
        <end position="211"/>
    </location>
</feature>
<feature type="domain" description="Phospholipase/carboxylesterase/thioesterase" evidence="3">
    <location>
        <begin position="64"/>
        <end position="179"/>
    </location>
</feature>
<dbReference type="STRING" id="356882.A0A423W521"/>
<dbReference type="GO" id="GO:0052689">
    <property type="term" value="F:carboxylic ester hydrolase activity"/>
    <property type="evidence" value="ECO:0007669"/>
    <property type="project" value="TreeGrafter"/>
</dbReference>
<dbReference type="InterPro" id="IPR029058">
    <property type="entry name" value="AB_hydrolase_fold"/>
</dbReference>
<sequence>MDYPRPLVLGPLRLPHKQTFVLLHGLGSRGEKFGPVLLETPFAASLSSSSSPNNPPSTATLRESFPHARFVFPTAALRRATLYKRSLTHQWFNSWKLDPPATDREDLQAPGLKETTIYLHNLLREEIALVPGGSSNIVFGGLSQGCAASLTAMLLWEGERLGAVVGMCGWLPFAERLVEQAESDKDGDGIGDDFDPFARDDEDGQGEATLNPPARAVGWLREELGLPSTTPPSVSFKFQETTFFLGHGMQDDRVSVVLGRRASECLSIVGGRVCSKEYDPLGHWYSGDMLRDMVHFIRKETGWNVE</sequence>
<dbReference type="PANTHER" id="PTHR10655">
    <property type="entry name" value="LYSOPHOSPHOLIPASE-RELATED"/>
    <property type="match status" value="1"/>
</dbReference>
<dbReference type="Pfam" id="PF02230">
    <property type="entry name" value="Abhydrolase_2"/>
    <property type="match status" value="2"/>
</dbReference>
<reference evidence="4 5" key="1">
    <citation type="submission" date="2015-09" db="EMBL/GenBank/DDBJ databases">
        <title>Host preference determinants of Valsa canker pathogens revealed by comparative genomics.</title>
        <authorList>
            <person name="Yin Z."/>
            <person name="Huang L."/>
        </authorList>
    </citation>
    <scope>NUCLEOTIDE SEQUENCE [LARGE SCALE GENOMIC DNA]</scope>
    <source>
        <strain evidence="4 5">03-1</strain>
    </source>
</reference>
<dbReference type="GO" id="GO:0008474">
    <property type="term" value="F:palmitoyl-(protein) hydrolase activity"/>
    <property type="evidence" value="ECO:0007669"/>
    <property type="project" value="TreeGrafter"/>
</dbReference>
<dbReference type="AlphaFoldDB" id="A0A423W521"/>
<dbReference type="Gene3D" id="3.40.50.1820">
    <property type="entry name" value="alpha/beta hydrolase"/>
    <property type="match status" value="1"/>
</dbReference>
<dbReference type="OrthoDB" id="2418081at2759"/>
<dbReference type="InterPro" id="IPR003140">
    <property type="entry name" value="PLipase/COase/thioEstase"/>
</dbReference>
<dbReference type="Proteomes" id="UP000283895">
    <property type="component" value="Unassembled WGS sequence"/>
</dbReference>
<proteinExistence type="inferred from homology"/>
<evidence type="ECO:0000313" key="4">
    <source>
        <dbReference type="EMBL" id="ROV98415.1"/>
    </source>
</evidence>
<organism evidence="4 5">
    <name type="scientific">Cytospora schulzeri</name>
    <dbReference type="NCBI Taxonomy" id="448051"/>
    <lineage>
        <taxon>Eukaryota</taxon>
        <taxon>Fungi</taxon>
        <taxon>Dikarya</taxon>
        <taxon>Ascomycota</taxon>
        <taxon>Pezizomycotina</taxon>
        <taxon>Sordariomycetes</taxon>
        <taxon>Sordariomycetidae</taxon>
        <taxon>Diaporthales</taxon>
        <taxon>Cytosporaceae</taxon>
        <taxon>Cytospora</taxon>
    </lineage>
</organism>
<dbReference type="PANTHER" id="PTHR10655:SF64">
    <property type="entry name" value="PHOSPHOLIPASE_CARBOXYLESTERASE_THIOESTERASE DOMAIN-CONTAINING PROTEIN"/>
    <property type="match status" value="1"/>
</dbReference>
<feature type="domain" description="Phospholipase/carboxylesterase/thioesterase" evidence="3">
    <location>
        <begin position="232"/>
        <end position="299"/>
    </location>
</feature>